<evidence type="ECO:0000313" key="12">
    <source>
        <dbReference type="EMBL" id="PSW22396.1"/>
    </source>
</evidence>
<dbReference type="PANTHER" id="PTHR30034">
    <property type="entry name" value="FLAGELLAR MOTOR SWITCH PROTEIN FLIM"/>
    <property type="match status" value="1"/>
</dbReference>
<feature type="domain" description="Flagellar motor switch protein FliN-like C-terminal" evidence="11">
    <location>
        <begin position="227"/>
        <end position="294"/>
    </location>
</feature>
<keyword evidence="8" id="KW-0472">Membrane</keyword>
<evidence type="ECO:0000256" key="3">
    <source>
        <dbReference type="ARBA" id="ARBA00011049"/>
    </source>
</evidence>
<dbReference type="Pfam" id="PF01052">
    <property type="entry name" value="FliMN_C"/>
    <property type="match status" value="1"/>
</dbReference>
<dbReference type="GO" id="GO:0009425">
    <property type="term" value="C:bacterial-type flagellum basal body"/>
    <property type="evidence" value="ECO:0007669"/>
    <property type="project" value="UniProtKB-SubCell"/>
</dbReference>
<comment type="subcellular location">
    <subcellularLocation>
        <location evidence="1">Bacterial flagellum basal body</location>
    </subcellularLocation>
    <subcellularLocation>
        <location evidence="2">Cell membrane</location>
        <topology evidence="2">Peripheral membrane protein</topology>
    </subcellularLocation>
</comment>
<evidence type="ECO:0000256" key="5">
    <source>
        <dbReference type="ARBA" id="ARBA00022475"/>
    </source>
</evidence>
<dbReference type="AlphaFoldDB" id="A0A0J8V8L2"/>
<dbReference type="EMBL" id="PYLZ01000014">
    <property type="protein sequence ID" value="PSW22396.1"/>
    <property type="molecule type" value="Genomic_DNA"/>
</dbReference>
<dbReference type="PRINTS" id="PR00955">
    <property type="entry name" value="FLGMOTORFLIM"/>
</dbReference>
<name>A0A0J8V8L2_9GAMM</name>
<dbReference type="Gene3D" id="3.40.1550.10">
    <property type="entry name" value="CheC-like"/>
    <property type="match status" value="1"/>
</dbReference>
<comment type="caution">
    <text evidence="12">The sequence shown here is derived from an EMBL/GenBank/DDBJ whole genome shotgun (WGS) entry which is preliminary data.</text>
</comment>
<comment type="function">
    <text evidence="10">FliM is one of three proteins (FliG, FliN, FliM) that forms the rotor-mounted switch complex (C ring), located at the base of the basal body. This complex interacts with the CheY and CheZ chemotaxis proteins, in addition to contacting components of the motor that determine the direction of flagellar rotation.</text>
</comment>
<dbReference type="GO" id="GO:0003774">
    <property type="term" value="F:cytoskeletal motor activity"/>
    <property type="evidence" value="ECO:0007669"/>
    <property type="project" value="InterPro"/>
</dbReference>
<evidence type="ECO:0000256" key="2">
    <source>
        <dbReference type="ARBA" id="ARBA00004202"/>
    </source>
</evidence>
<dbReference type="GO" id="GO:0050918">
    <property type="term" value="P:positive chemotaxis"/>
    <property type="evidence" value="ECO:0007669"/>
    <property type="project" value="TreeGrafter"/>
</dbReference>
<organism evidence="12 13">
    <name type="scientific">Photobacterium swingsii</name>
    <dbReference type="NCBI Taxonomy" id="680026"/>
    <lineage>
        <taxon>Bacteria</taxon>
        <taxon>Pseudomonadati</taxon>
        <taxon>Pseudomonadota</taxon>
        <taxon>Gammaproteobacteria</taxon>
        <taxon>Vibrionales</taxon>
        <taxon>Vibrionaceae</taxon>
        <taxon>Photobacterium</taxon>
    </lineage>
</organism>
<dbReference type="RefSeq" id="WP_048899830.1">
    <property type="nucleotide sequence ID" value="NZ_AP024852.1"/>
</dbReference>
<keyword evidence="7" id="KW-0283">Flagellar rotation</keyword>
<dbReference type="Proteomes" id="UP000240481">
    <property type="component" value="Unassembled WGS sequence"/>
</dbReference>
<keyword evidence="6" id="KW-0145">Chemotaxis</keyword>
<evidence type="ECO:0000313" key="13">
    <source>
        <dbReference type="Proteomes" id="UP000240481"/>
    </source>
</evidence>
<evidence type="ECO:0000256" key="6">
    <source>
        <dbReference type="ARBA" id="ARBA00022500"/>
    </source>
</evidence>
<dbReference type="SUPFAM" id="SSF101801">
    <property type="entry name" value="Surface presentation of antigens (SPOA)"/>
    <property type="match status" value="1"/>
</dbReference>
<dbReference type="Pfam" id="PF02154">
    <property type="entry name" value="FliM"/>
    <property type="match status" value="1"/>
</dbReference>
<sequence>MTKKSKIISNTDQVEVRDFDLASPEHRIGALQAIIDNVCKQFERTARQSYHHLLRHPVSFSLEQQDTLKIQDYLQQMPKPSLYREFIVSPHDLHGTIAIDGELLFFMVDLFFGGQGSSQRKRTEMSDTELRLVERFFCVALEHFSNGWHSITNWQSALTEKNTLRLGNMMQNNQLYQVCHFTMEVAGHKGWLAISLPFAGLDFLRDQQKPIDIDTDPELQARIQAKICQAPMHLTTTLAERRLPLGNVMDLKAGDVIPVELPSEVTVKAGNTALFTARVAENNASLVLQVQSVIKQNRNKNV</sequence>
<dbReference type="InterPro" id="IPR001543">
    <property type="entry name" value="FliN-like_C"/>
</dbReference>
<dbReference type="PANTHER" id="PTHR30034:SF6">
    <property type="entry name" value="YOP PROTEINS TRANSLOCATION PROTEIN Q"/>
    <property type="match status" value="1"/>
</dbReference>
<dbReference type="InterPro" id="IPR001689">
    <property type="entry name" value="Flag_FliM"/>
</dbReference>
<dbReference type="InterPro" id="IPR028976">
    <property type="entry name" value="CheC-like_sf"/>
</dbReference>
<gene>
    <name evidence="12" type="ORF">C9I94_20830</name>
</gene>
<dbReference type="GO" id="GO:0071978">
    <property type="term" value="P:bacterial-type flagellum-dependent swarming motility"/>
    <property type="evidence" value="ECO:0007669"/>
    <property type="project" value="TreeGrafter"/>
</dbReference>
<evidence type="ECO:0000256" key="9">
    <source>
        <dbReference type="ARBA" id="ARBA00023143"/>
    </source>
</evidence>
<keyword evidence="12" id="KW-0969">Cilium</keyword>
<dbReference type="Gene3D" id="2.30.330.10">
    <property type="entry name" value="SpoA-like"/>
    <property type="match status" value="1"/>
</dbReference>
<keyword evidence="5" id="KW-1003">Cell membrane</keyword>
<dbReference type="InterPro" id="IPR036429">
    <property type="entry name" value="SpoA-like_sf"/>
</dbReference>
<dbReference type="CDD" id="cd17908">
    <property type="entry name" value="FliM"/>
    <property type="match status" value="1"/>
</dbReference>
<accession>A0A0J8V8L2</accession>
<evidence type="ECO:0000259" key="11">
    <source>
        <dbReference type="Pfam" id="PF01052"/>
    </source>
</evidence>
<protein>
    <recommendedName>
        <fullName evidence="4">Flagellar motor switch protein FliM</fullName>
    </recommendedName>
</protein>
<reference evidence="12 13" key="1">
    <citation type="submission" date="2018-01" db="EMBL/GenBank/DDBJ databases">
        <title>Whole genome sequencing of Histamine producing bacteria.</title>
        <authorList>
            <person name="Butler K."/>
        </authorList>
    </citation>
    <scope>NUCLEOTIDE SEQUENCE [LARGE SCALE GENOMIC DNA]</scope>
    <source>
        <strain evidence="12 13">DSM 24669</strain>
    </source>
</reference>
<dbReference type="OrthoDB" id="5811229at2"/>
<keyword evidence="12" id="KW-0966">Cell projection</keyword>
<keyword evidence="12" id="KW-0282">Flagellum</keyword>
<dbReference type="STRING" id="680026.AB733_16870"/>
<keyword evidence="9" id="KW-0975">Bacterial flagellum</keyword>
<evidence type="ECO:0000256" key="4">
    <source>
        <dbReference type="ARBA" id="ARBA00021898"/>
    </source>
</evidence>
<dbReference type="GO" id="GO:0005886">
    <property type="term" value="C:plasma membrane"/>
    <property type="evidence" value="ECO:0007669"/>
    <property type="project" value="UniProtKB-SubCell"/>
</dbReference>
<proteinExistence type="inferred from homology"/>
<evidence type="ECO:0000256" key="8">
    <source>
        <dbReference type="ARBA" id="ARBA00023136"/>
    </source>
</evidence>
<comment type="similarity">
    <text evidence="3">Belongs to the FliM family.</text>
</comment>
<evidence type="ECO:0000256" key="7">
    <source>
        <dbReference type="ARBA" id="ARBA00022779"/>
    </source>
</evidence>
<evidence type="ECO:0000256" key="10">
    <source>
        <dbReference type="ARBA" id="ARBA00025044"/>
    </source>
</evidence>
<evidence type="ECO:0000256" key="1">
    <source>
        <dbReference type="ARBA" id="ARBA00004117"/>
    </source>
</evidence>
<keyword evidence="13" id="KW-1185">Reference proteome</keyword>